<sequence length="36" mass="4086">MVIGEDYVVMLHTTTVRSSAFFAHKVTISNTCCLYF</sequence>
<evidence type="ECO:0000313" key="1">
    <source>
        <dbReference type="EMBL" id="JAD54755.1"/>
    </source>
</evidence>
<reference evidence="1" key="1">
    <citation type="submission" date="2014-09" db="EMBL/GenBank/DDBJ databases">
        <authorList>
            <person name="Magalhaes I.L.F."/>
            <person name="Oliveira U."/>
            <person name="Santos F.R."/>
            <person name="Vidigal T.H.D.A."/>
            <person name="Brescovit A.D."/>
            <person name="Santos A.J."/>
        </authorList>
    </citation>
    <scope>NUCLEOTIDE SEQUENCE</scope>
    <source>
        <tissue evidence="1">Shoot tissue taken approximately 20 cm above the soil surface</tissue>
    </source>
</reference>
<dbReference type="AlphaFoldDB" id="A0A0A9B0Q9"/>
<reference evidence="1" key="2">
    <citation type="journal article" date="2015" name="Data Brief">
        <title>Shoot transcriptome of the giant reed, Arundo donax.</title>
        <authorList>
            <person name="Barrero R.A."/>
            <person name="Guerrero F.D."/>
            <person name="Moolhuijzen P."/>
            <person name="Goolsby J.A."/>
            <person name="Tidwell J."/>
            <person name="Bellgard S.E."/>
            <person name="Bellgard M.I."/>
        </authorList>
    </citation>
    <scope>NUCLEOTIDE SEQUENCE</scope>
    <source>
        <tissue evidence="1">Shoot tissue taken approximately 20 cm above the soil surface</tissue>
    </source>
</reference>
<accession>A0A0A9B0Q9</accession>
<dbReference type="EMBL" id="GBRH01243140">
    <property type="protein sequence ID" value="JAD54755.1"/>
    <property type="molecule type" value="Transcribed_RNA"/>
</dbReference>
<name>A0A0A9B0Q9_ARUDO</name>
<proteinExistence type="predicted"/>
<organism evidence="1">
    <name type="scientific">Arundo donax</name>
    <name type="common">Giant reed</name>
    <name type="synonym">Donax arundinaceus</name>
    <dbReference type="NCBI Taxonomy" id="35708"/>
    <lineage>
        <taxon>Eukaryota</taxon>
        <taxon>Viridiplantae</taxon>
        <taxon>Streptophyta</taxon>
        <taxon>Embryophyta</taxon>
        <taxon>Tracheophyta</taxon>
        <taxon>Spermatophyta</taxon>
        <taxon>Magnoliopsida</taxon>
        <taxon>Liliopsida</taxon>
        <taxon>Poales</taxon>
        <taxon>Poaceae</taxon>
        <taxon>PACMAD clade</taxon>
        <taxon>Arundinoideae</taxon>
        <taxon>Arundineae</taxon>
        <taxon>Arundo</taxon>
    </lineage>
</organism>
<protein>
    <submittedName>
        <fullName evidence="1">Uncharacterized protein</fullName>
    </submittedName>
</protein>